<evidence type="ECO:0000256" key="1">
    <source>
        <dbReference type="ARBA" id="ARBA00009990"/>
    </source>
</evidence>
<dbReference type="InterPro" id="IPR035958">
    <property type="entry name" value="SecB-like_sf"/>
</dbReference>
<keyword evidence="7" id="KW-1185">Reference proteome</keyword>
<dbReference type="HAMAP" id="MF_00821">
    <property type="entry name" value="SecB"/>
    <property type="match status" value="1"/>
</dbReference>
<dbReference type="PANTHER" id="PTHR36918:SF1">
    <property type="entry name" value="PROTEIN-EXPORT PROTEIN SECB"/>
    <property type="match status" value="1"/>
</dbReference>
<dbReference type="AlphaFoldDB" id="A0A1Q2M8L6"/>
<dbReference type="InterPro" id="IPR003708">
    <property type="entry name" value="SecB"/>
</dbReference>
<keyword evidence="4 5" id="KW-0811">Translocation</keyword>
<dbReference type="NCBIfam" id="TIGR00809">
    <property type="entry name" value="secB"/>
    <property type="match status" value="1"/>
</dbReference>
<dbReference type="Gene3D" id="3.10.420.10">
    <property type="entry name" value="SecB-like"/>
    <property type="match status" value="1"/>
</dbReference>
<comment type="subcellular location">
    <subcellularLocation>
        <location evidence="5">Cytoplasm</location>
    </subcellularLocation>
</comment>
<dbReference type="GO" id="GO:0051262">
    <property type="term" value="P:protein tetramerization"/>
    <property type="evidence" value="ECO:0007669"/>
    <property type="project" value="InterPro"/>
</dbReference>
<dbReference type="RefSeq" id="WP_077407468.1">
    <property type="nucleotide sequence ID" value="NZ_CP019650.1"/>
</dbReference>
<evidence type="ECO:0000256" key="3">
    <source>
        <dbReference type="ARBA" id="ARBA00022927"/>
    </source>
</evidence>
<evidence type="ECO:0000313" key="6">
    <source>
        <dbReference type="EMBL" id="AQQ69034.1"/>
    </source>
</evidence>
<dbReference type="NCBIfam" id="NF004393">
    <property type="entry name" value="PRK05751.1-4"/>
    <property type="match status" value="1"/>
</dbReference>
<comment type="function">
    <text evidence="5">One of the proteins required for the normal export of preproteins out of the cell cytoplasm. It is a molecular chaperone that binds to a subset of precursor proteins, maintaining them in a translocation-competent state. It also specifically binds to its receptor SecA.</text>
</comment>
<protein>
    <recommendedName>
        <fullName evidence="5">Protein-export protein SecB</fullName>
    </recommendedName>
</protein>
<proteinExistence type="inferred from homology"/>
<evidence type="ECO:0000256" key="5">
    <source>
        <dbReference type="HAMAP-Rule" id="MF_00821"/>
    </source>
</evidence>
<dbReference type="SUPFAM" id="SSF54611">
    <property type="entry name" value="SecB-like"/>
    <property type="match status" value="1"/>
</dbReference>
<dbReference type="OrthoDB" id="9795145at2"/>
<dbReference type="GO" id="GO:0051082">
    <property type="term" value="F:unfolded protein binding"/>
    <property type="evidence" value="ECO:0007669"/>
    <property type="project" value="InterPro"/>
</dbReference>
<sequence length="167" mass="18363">MAEEQNGAAVNGEEQQQVQFAMQRIYLKDLSFETPMGAEIFKKQWQPQVNQELNTKTAKIDEDLYEVALTLTITVKVEDETAFLVEVQQAGLFGIKGLEGQQLAQALNTACPNILFPYAREVIDNVVTKGSFPALMLPPINFDALFAAALQQAQQQAAEQGGEKADA</sequence>
<name>A0A1Q2M8L6_9GAMM</name>
<comment type="subunit">
    <text evidence="5">Homotetramer, a dimer of dimers. One homotetramer interacts with 1 SecA dimer.</text>
</comment>
<evidence type="ECO:0000256" key="4">
    <source>
        <dbReference type="ARBA" id="ARBA00023010"/>
    </source>
</evidence>
<dbReference type="GO" id="GO:0005737">
    <property type="term" value="C:cytoplasm"/>
    <property type="evidence" value="ECO:0007669"/>
    <property type="project" value="UniProtKB-SubCell"/>
</dbReference>
<dbReference type="eggNOG" id="COG1952">
    <property type="taxonomic scope" value="Bacteria"/>
</dbReference>
<dbReference type="KEGG" id="maga:Mag101_16410"/>
<evidence type="ECO:0000256" key="2">
    <source>
        <dbReference type="ARBA" id="ARBA00022448"/>
    </source>
</evidence>
<dbReference type="GO" id="GO:0006457">
    <property type="term" value="P:protein folding"/>
    <property type="evidence" value="ECO:0007669"/>
    <property type="project" value="UniProtKB-UniRule"/>
</dbReference>
<keyword evidence="2 5" id="KW-0813">Transport</keyword>
<reference evidence="6" key="1">
    <citation type="submission" date="2017-02" db="EMBL/GenBank/DDBJ databases">
        <title>Genome of Microbulbifer agarilyticus GP101.</title>
        <authorList>
            <person name="Jung J."/>
            <person name="Bae S.S."/>
            <person name="Baek K."/>
        </authorList>
    </citation>
    <scope>NUCLEOTIDE SEQUENCE [LARGE SCALE GENOMIC DNA]</scope>
    <source>
        <strain evidence="6">GP101</strain>
    </source>
</reference>
<dbReference type="Proteomes" id="UP000188219">
    <property type="component" value="Chromosome"/>
</dbReference>
<keyword evidence="5" id="KW-0963">Cytoplasm</keyword>
<organism evidence="6 7">
    <name type="scientific">Microbulbifer agarilyticus</name>
    <dbReference type="NCBI Taxonomy" id="260552"/>
    <lineage>
        <taxon>Bacteria</taxon>
        <taxon>Pseudomonadati</taxon>
        <taxon>Pseudomonadota</taxon>
        <taxon>Gammaproteobacteria</taxon>
        <taxon>Cellvibrionales</taxon>
        <taxon>Microbulbiferaceae</taxon>
        <taxon>Microbulbifer</taxon>
    </lineage>
</organism>
<dbReference type="STRING" id="260552.Mag101_16410"/>
<dbReference type="PANTHER" id="PTHR36918">
    <property type="match status" value="1"/>
</dbReference>
<dbReference type="Pfam" id="PF02556">
    <property type="entry name" value="SecB"/>
    <property type="match status" value="1"/>
</dbReference>
<evidence type="ECO:0000313" key="7">
    <source>
        <dbReference type="Proteomes" id="UP000188219"/>
    </source>
</evidence>
<dbReference type="PRINTS" id="PR01594">
    <property type="entry name" value="SECBCHAPRONE"/>
</dbReference>
<comment type="similarity">
    <text evidence="1 5">Belongs to the SecB family.</text>
</comment>
<dbReference type="EMBL" id="CP019650">
    <property type="protein sequence ID" value="AQQ69034.1"/>
    <property type="molecule type" value="Genomic_DNA"/>
</dbReference>
<dbReference type="GO" id="GO:0015031">
    <property type="term" value="P:protein transport"/>
    <property type="evidence" value="ECO:0007669"/>
    <property type="project" value="UniProtKB-UniRule"/>
</dbReference>
<keyword evidence="3 5" id="KW-0653">Protein transport</keyword>
<accession>A0A1Q2M8L6</accession>
<gene>
    <name evidence="5" type="primary">secB</name>
    <name evidence="6" type="ORF">Mag101_16410</name>
</gene>
<keyword evidence="5" id="KW-0143">Chaperone</keyword>